<dbReference type="AlphaFoldDB" id="X0WR32"/>
<dbReference type="SUPFAM" id="SSF52768">
    <property type="entry name" value="Arginase/deacetylase"/>
    <property type="match status" value="1"/>
</dbReference>
<comment type="similarity">
    <text evidence="1">Belongs to the arginase family. Agmatinase subfamily.</text>
</comment>
<dbReference type="EMBL" id="BARS01042835">
    <property type="protein sequence ID" value="GAG33115.1"/>
    <property type="molecule type" value="Genomic_DNA"/>
</dbReference>
<evidence type="ECO:0008006" key="5">
    <source>
        <dbReference type="Google" id="ProtNLM"/>
    </source>
</evidence>
<dbReference type="PROSITE" id="PS01053">
    <property type="entry name" value="ARGINASE_1"/>
    <property type="match status" value="1"/>
</dbReference>
<dbReference type="CDD" id="cd11593">
    <property type="entry name" value="Agmatinase-like_2"/>
    <property type="match status" value="1"/>
</dbReference>
<dbReference type="Pfam" id="PF00491">
    <property type="entry name" value="Arginase"/>
    <property type="match status" value="1"/>
</dbReference>
<dbReference type="InterPro" id="IPR005925">
    <property type="entry name" value="Agmatinase-rel"/>
</dbReference>
<evidence type="ECO:0000256" key="3">
    <source>
        <dbReference type="ARBA" id="ARBA00022801"/>
    </source>
</evidence>
<dbReference type="InterPro" id="IPR023696">
    <property type="entry name" value="Ureohydrolase_dom_sf"/>
</dbReference>
<organism evidence="4">
    <name type="scientific">marine sediment metagenome</name>
    <dbReference type="NCBI Taxonomy" id="412755"/>
    <lineage>
        <taxon>unclassified sequences</taxon>
        <taxon>metagenomes</taxon>
        <taxon>ecological metagenomes</taxon>
    </lineage>
</organism>
<keyword evidence="3" id="KW-0378">Hydrolase</keyword>
<dbReference type="PANTHER" id="PTHR11358:SF26">
    <property type="entry name" value="GUANIDINO ACID HYDROLASE, MITOCHONDRIAL"/>
    <property type="match status" value="1"/>
</dbReference>
<evidence type="ECO:0000256" key="2">
    <source>
        <dbReference type="ARBA" id="ARBA00022723"/>
    </source>
</evidence>
<feature type="non-terminal residue" evidence="4">
    <location>
        <position position="1"/>
    </location>
</feature>
<accession>X0WR32</accession>
<dbReference type="InterPro" id="IPR020855">
    <property type="entry name" value="Ureohydrolase_Mn_BS"/>
</dbReference>
<dbReference type="PROSITE" id="PS51409">
    <property type="entry name" value="ARGINASE_2"/>
    <property type="match status" value="1"/>
</dbReference>
<dbReference type="PANTHER" id="PTHR11358">
    <property type="entry name" value="ARGINASE/AGMATINASE"/>
    <property type="match status" value="1"/>
</dbReference>
<evidence type="ECO:0000256" key="1">
    <source>
        <dbReference type="ARBA" id="ARBA00009227"/>
    </source>
</evidence>
<dbReference type="Gene3D" id="3.40.800.10">
    <property type="entry name" value="Ureohydrolase domain"/>
    <property type="match status" value="1"/>
</dbReference>
<gene>
    <name evidence="4" type="ORF">S01H1_64941</name>
</gene>
<dbReference type="InterPro" id="IPR006035">
    <property type="entry name" value="Ureohydrolase"/>
</dbReference>
<dbReference type="NCBIfam" id="TIGR01230">
    <property type="entry name" value="agmatinase"/>
    <property type="match status" value="1"/>
</dbReference>
<proteinExistence type="inferred from homology"/>
<name>X0WR32_9ZZZZ</name>
<dbReference type="GO" id="GO:0046872">
    <property type="term" value="F:metal ion binding"/>
    <property type="evidence" value="ECO:0007669"/>
    <property type="project" value="UniProtKB-KW"/>
</dbReference>
<comment type="caution">
    <text evidence="4">The sequence shown here is derived from an EMBL/GenBank/DDBJ whole genome shotgun (WGS) entry which is preliminary data.</text>
</comment>
<dbReference type="GO" id="GO:0008783">
    <property type="term" value="F:agmatinase activity"/>
    <property type="evidence" value="ECO:0007669"/>
    <property type="project" value="TreeGrafter"/>
</dbReference>
<reference evidence="4" key="1">
    <citation type="journal article" date="2014" name="Front. Microbiol.">
        <title>High frequency of phylogenetically diverse reductive dehalogenase-homologous genes in deep subseafloor sedimentary metagenomes.</title>
        <authorList>
            <person name="Kawai M."/>
            <person name="Futagami T."/>
            <person name="Toyoda A."/>
            <person name="Takaki Y."/>
            <person name="Nishi S."/>
            <person name="Hori S."/>
            <person name="Arai W."/>
            <person name="Tsubouchi T."/>
            <person name="Morono Y."/>
            <person name="Uchiyama I."/>
            <person name="Ito T."/>
            <person name="Fujiyama A."/>
            <person name="Inagaki F."/>
            <person name="Takami H."/>
        </authorList>
    </citation>
    <scope>NUCLEOTIDE SEQUENCE</scope>
    <source>
        <strain evidence="4">Expedition CK06-06</strain>
    </source>
</reference>
<keyword evidence="2" id="KW-0479">Metal-binding</keyword>
<protein>
    <recommendedName>
        <fullName evidence="5">Agmatinase</fullName>
    </recommendedName>
</protein>
<sequence>DNIGSEEMVEKVKDFTSSLLAENKFPIAIGGEHSITPGVVKAFPNDIAVLFLDAHMDFREKYENDVNNHACAMRRVADHIKRKNIAVLGVRSAEKEEFDSVRESGIFYCDAFSIQKAGVSETIQKTKEYLKEKKIYLTLDIDVIDPAYAPGISTPEPFGLTPFDILEIIEAFSQQLVGFDIVEVCPPYDNGETALLAAKLLRSLIGAVWSR</sequence>
<evidence type="ECO:0000313" key="4">
    <source>
        <dbReference type="EMBL" id="GAG33115.1"/>
    </source>
</evidence>
<dbReference type="GO" id="GO:0033389">
    <property type="term" value="P:putrescine biosynthetic process from arginine, via agmatine"/>
    <property type="evidence" value="ECO:0007669"/>
    <property type="project" value="TreeGrafter"/>
</dbReference>